<accession>A0A1W7CZQ5</accession>
<dbReference type="AlphaFoldDB" id="A0A1W7CZQ5"/>
<sequence>MASEFDLSAVRWEASSYSGSAGGQCVEWAPEVVVGGGSVPVRDSKVPVGPVLAFPAAAWQTFVATLDDRRA</sequence>
<dbReference type="InterPro" id="IPR007278">
    <property type="entry name" value="DUF397"/>
</dbReference>
<dbReference type="EMBL" id="CP021121">
    <property type="protein sequence ID" value="ARQ70246.1"/>
    <property type="molecule type" value="Genomic_DNA"/>
</dbReference>
<dbReference type="OrthoDB" id="4562195at2"/>
<dbReference type="KEGG" id="smao:CAG99_16600"/>
<name>A0A1W7CZQ5_9ACTN</name>
<dbReference type="RefSeq" id="WP_086160102.1">
    <property type="nucleotide sequence ID" value="NZ_CP021121.1"/>
</dbReference>
<evidence type="ECO:0000259" key="1">
    <source>
        <dbReference type="Pfam" id="PF04149"/>
    </source>
</evidence>
<protein>
    <submittedName>
        <fullName evidence="2">DUF397 domain-containing protein</fullName>
    </submittedName>
</protein>
<proteinExistence type="predicted"/>
<reference evidence="2 3" key="1">
    <citation type="submission" date="2017-05" db="EMBL/GenBank/DDBJ databases">
        <title>Complete genome sequence of Streptomyces sp. SCSIO 03032 revealed the diverse biosynthetic pathways for its bioactive secondary metabolites.</title>
        <authorList>
            <person name="Ma L."/>
            <person name="Zhu Y."/>
            <person name="Zhang W."/>
            <person name="Zhang G."/>
            <person name="Tian X."/>
            <person name="Zhang S."/>
            <person name="Zhang C."/>
        </authorList>
    </citation>
    <scope>NUCLEOTIDE SEQUENCE [LARGE SCALE GENOMIC DNA]</scope>
    <source>
        <strain evidence="2 3">SCSIO 03032</strain>
    </source>
</reference>
<dbReference type="Pfam" id="PF04149">
    <property type="entry name" value="DUF397"/>
    <property type="match status" value="1"/>
</dbReference>
<evidence type="ECO:0000313" key="2">
    <source>
        <dbReference type="EMBL" id="ARQ70246.1"/>
    </source>
</evidence>
<feature type="domain" description="DUF397" evidence="1">
    <location>
        <begin position="11"/>
        <end position="66"/>
    </location>
</feature>
<organism evidence="2 3">
    <name type="scientific">Streptomyces marincola</name>
    <dbReference type="NCBI Taxonomy" id="2878388"/>
    <lineage>
        <taxon>Bacteria</taxon>
        <taxon>Bacillati</taxon>
        <taxon>Actinomycetota</taxon>
        <taxon>Actinomycetes</taxon>
        <taxon>Kitasatosporales</taxon>
        <taxon>Streptomycetaceae</taxon>
        <taxon>Streptomyces</taxon>
    </lineage>
</organism>
<gene>
    <name evidence="2" type="ORF">CAG99_16600</name>
</gene>
<keyword evidence="3" id="KW-1185">Reference proteome</keyword>
<dbReference type="Proteomes" id="UP000194218">
    <property type="component" value="Chromosome"/>
</dbReference>
<evidence type="ECO:0000313" key="3">
    <source>
        <dbReference type="Proteomes" id="UP000194218"/>
    </source>
</evidence>